<protein>
    <submittedName>
        <fullName evidence="2">Uncharacterized protein</fullName>
    </submittedName>
</protein>
<reference evidence="2" key="2">
    <citation type="submission" date="2020-09" db="EMBL/GenBank/DDBJ databases">
        <authorList>
            <person name="Sun Q."/>
            <person name="Ohkuma M."/>
        </authorList>
    </citation>
    <scope>NUCLEOTIDE SEQUENCE</scope>
    <source>
        <strain evidence="2">JCM 4834</strain>
    </source>
</reference>
<evidence type="ECO:0000313" key="3">
    <source>
        <dbReference type="Proteomes" id="UP000634660"/>
    </source>
</evidence>
<gene>
    <name evidence="2" type="ORF">GCM10010371_02170</name>
</gene>
<dbReference type="EMBL" id="BMVX01000001">
    <property type="protein sequence ID" value="GGZ46567.1"/>
    <property type="molecule type" value="Genomic_DNA"/>
</dbReference>
<name>A0A918QGV1_9ACTN</name>
<sequence>MHRGPHVRSFTIIPTIGVARIRPGVPECVTGQTKPGAPLVSGETRWGPAGPRAGSAGPHRKHPSRQEAGPKTIRQDPCLKGPPTRGRASHPERYDPVTSDGNTRF</sequence>
<proteinExistence type="predicted"/>
<feature type="compositionally biased region" description="Low complexity" evidence="1">
    <location>
        <begin position="47"/>
        <end position="57"/>
    </location>
</feature>
<dbReference type="AlphaFoldDB" id="A0A918QGV1"/>
<feature type="region of interest" description="Disordered" evidence="1">
    <location>
        <begin position="29"/>
        <end position="105"/>
    </location>
</feature>
<evidence type="ECO:0000313" key="2">
    <source>
        <dbReference type="EMBL" id="GGZ46567.1"/>
    </source>
</evidence>
<dbReference type="Proteomes" id="UP000634660">
    <property type="component" value="Unassembled WGS sequence"/>
</dbReference>
<reference evidence="2" key="1">
    <citation type="journal article" date="2014" name="Int. J. Syst. Evol. Microbiol.">
        <title>Complete genome sequence of Corynebacterium casei LMG S-19264T (=DSM 44701T), isolated from a smear-ripened cheese.</title>
        <authorList>
            <consortium name="US DOE Joint Genome Institute (JGI-PGF)"/>
            <person name="Walter F."/>
            <person name="Albersmeier A."/>
            <person name="Kalinowski J."/>
            <person name="Ruckert C."/>
        </authorList>
    </citation>
    <scope>NUCLEOTIDE SEQUENCE</scope>
    <source>
        <strain evidence="2">JCM 4834</strain>
    </source>
</reference>
<accession>A0A918QGV1</accession>
<organism evidence="2 3">
    <name type="scientific">Streptomyces subrutilus</name>
    <dbReference type="NCBI Taxonomy" id="36818"/>
    <lineage>
        <taxon>Bacteria</taxon>
        <taxon>Bacillati</taxon>
        <taxon>Actinomycetota</taxon>
        <taxon>Actinomycetes</taxon>
        <taxon>Kitasatosporales</taxon>
        <taxon>Streptomycetaceae</taxon>
        <taxon>Streptomyces</taxon>
    </lineage>
</organism>
<evidence type="ECO:0000256" key="1">
    <source>
        <dbReference type="SAM" id="MobiDB-lite"/>
    </source>
</evidence>
<comment type="caution">
    <text evidence="2">The sequence shown here is derived from an EMBL/GenBank/DDBJ whole genome shotgun (WGS) entry which is preliminary data.</text>
</comment>